<evidence type="ECO:0000259" key="7">
    <source>
        <dbReference type="PROSITE" id="PS51379"/>
    </source>
</evidence>
<dbReference type="PANTHER" id="PTHR43819:SF1">
    <property type="entry name" value="ARCHAEAL-TYPE GLUTAMATE SYNTHASE [NADPH]"/>
    <property type="match status" value="1"/>
</dbReference>
<dbReference type="PANTHER" id="PTHR43819">
    <property type="entry name" value="ARCHAEAL-TYPE GLUTAMATE SYNTHASE [NADPH]"/>
    <property type="match status" value="1"/>
</dbReference>
<sequence>MTEIRKDVVFKRQIKYTEPKSRGIFAQGAKYWVKVTDEIEEPGRGCVHCSTCVESCTHNLANPASATGVFTMEEVCYDAEGNRVRSEDADSVRLIEKILWINPDECCNCKRCVKMCPQRAIKVYENPDYHDIGVTLTGHEEINNIISRAAGKSSISSAHLGRGKSKLYTDWMIDAAEILSPTRDHMNEYAGQMRSMELGKRLARFKCDVPIMDVHQSYGSNSHEAVLARMMACVKLGRPFFTGEGYIHPDMMPAASHCILQFGSGGFGPWVELDKFAGFSMKYGQDAKKGKGGRLQDKKNDYEIALLRCVEALRHLSSPNPQHLQYSIEELPMRVESLRALLGDKKLIGADVYGTAWNFPEICVAIAKAGFDYITIKAGDGSTGAAHLVDLQNRGLNIIYLTHKADLALRSEGLREHVSIIAEGGIMDSFGAMLAMLAGADFVGLGMRTLHVLGCTLCQRCHTGQCAWGITSRKYGHRIDPATASDSIVRMIKSFHEDMEGMAAGLGMSNHADVIGARRFRYHGSDPLLFETFGRGETPKQVPHVDVRERTKKIFKSREVSYAENTERFEKILKNIEGDSLKIDIGFDQIESMQLNHLMKEAADRGVKKFFLDNVMGQRTIGTGIRCDEITVRGLVGNHSFAFVRDVKINVIPNHSTITTVPANAQVGVANTSNPSEINIAGDVSDLFAAYAISGTFRVAKSGGVRNLLLMKAGLPEEWKKTDAEKFIGEDKNVILSELTRRYQKRRARRARTTWQDFLKDFEQKLHNRKPPVAVYGLGHEKGMGDYFMEYAQGGIGVILNIVNRENPIGYYVCSGMTAGAAYIRGNVAEEQLGVGVRKIDYLTTADIEFLKNQIDAFLDAFSGVDIDNEYNESLKAFRAKYEAEPNSVFSGFCKIIPISSLTAESNE</sequence>
<keyword evidence="4" id="KW-0408">Iron</keyword>
<protein>
    <recommendedName>
        <fullName evidence="2">glutamate synthase (NADPH)</fullName>
        <ecNumber evidence="2">1.4.1.13</ecNumber>
    </recommendedName>
</protein>
<dbReference type="InterPro" id="IPR002932">
    <property type="entry name" value="Glu_synthdom"/>
</dbReference>
<dbReference type="GO" id="GO:0004355">
    <property type="term" value="F:glutamate synthase (NADPH) activity"/>
    <property type="evidence" value="ECO:0007669"/>
    <property type="project" value="UniProtKB-EC"/>
</dbReference>
<dbReference type="InterPro" id="IPR036485">
    <property type="entry name" value="Glu_synth_asu_C_sf"/>
</dbReference>
<comment type="caution">
    <text evidence="8">The sequence shown here is derived from an EMBL/GenBank/DDBJ whole genome shotgun (WGS) entry which is preliminary data.</text>
</comment>
<organism evidence="8 9">
    <name type="scientific">Seleniivibrio woodruffii</name>
    <dbReference type="NCBI Taxonomy" id="1078050"/>
    <lineage>
        <taxon>Bacteria</taxon>
        <taxon>Pseudomonadati</taxon>
        <taxon>Deferribacterota</taxon>
        <taxon>Deferribacteres</taxon>
        <taxon>Deferribacterales</taxon>
        <taxon>Geovibrionaceae</taxon>
        <taxon>Seleniivibrio</taxon>
    </lineage>
</organism>
<evidence type="ECO:0000256" key="1">
    <source>
        <dbReference type="ARBA" id="ARBA00009716"/>
    </source>
</evidence>
<keyword evidence="5" id="KW-0411">Iron-sulfur</keyword>
<dbReference type="InterPro" id="IPR017900">
    <property type="entry name" value="4Fe4S_Fe_S_CS"/>
</dbReference>
<feature type="domain" description="4Fe-4S ferredoxin-type" evidence="7">
    <location>
        <begin position="97"/>
        <end position="126"/>
    </location>
</feature>
<reference evidence="8 9" key="1">
    <citation type="submission" date="2019-03" db="EMBL/GenBank/DDBJ databases">
        <title>Genomic Encyclopedia of Type Strains, Phase IV (KMG-IV): sequencing the most valuable type-strain genomes for metagenomic binning, comparative biology and taxonomic classification.</title>
        <authorList>
            <person name="Goeker M."/>
        </authorList>
    </citation>
    <scope>NUCLEOTIDE SEQUENCE [LARGE SCALE GENOMIC DNA]</scope>
    <source>
        <strain evidence="8 9">DSM 24984</strain>
    </source>
</reference>
<evidence type="ECO:0000256" key="3">
    <source>
        <dbReference type="ARBA" id="ARBA00022723"/>
    </source>
</evidence>
<dbReference type="Gene3D" id="2.160.20.60">
    <property type="entry name" value="Glutamate synthase, alpha subunit, C-terminal domain"/>
    <property type="match status" value="1"/>
</dbReference>
<dbReference type="Pfam" id="PF01645">
    <property type="entry name" value="Glu_synthase"/>
    <property type="match status" value="1"/>
</dbReference>
<dbReference type="Pfam" id="PF00037">
    <property type="entry name" value="Fer4"/>
    <property type="match status" value="1"/>
</dbReference>
<evidence type="ECO:0000256" key="6">
    <source>
        <dbReference type="ARBA" id="ARBA00048151"/>
    </source>
</evidence>
<dbReference type="AlphaFoldDB" id="A0A4R1K6A0"/>
<evidence type="ECO:0000313" key="8">
    <source>
        <dbReference type="EMBL" id="TCK59507.1"/>
    </source>
</evidence>
<proteinExistence type="inferred from homology"/>
<dbReference type="Gene3D" id="3.30.70.20">
    <property type="match status" value="1"/>
</dbReference>
<evidence type="ECO:0000256" key="5">
    <source>
        <dbReference type="ARBA" id="ARBA00023014"/>
    </source>
</evidence>
<dbReference type="SUPFAM" id="SSF69336">
    <property type="entry name" value="Alpha subunit of glutamate synthase, C-terminal domain"/>
    <property type="match status" value="2"/>
</dbReference>
<dbReference type="GO" id="GO:0051536">
    <property type="term" value="F:iron-sulfur cluster binding"/>
    <property type="evidence" value="ECO:0007669"/>
    <property type="project" value="UniProtKB-KW"/>
</dbReference>
<dbReference type="OrthoDB" id="9758182at2"/>
<evidence type="ECO:0000313" key="9">
    <source>
        <dbReference type="Proteomes" id="UP000294614"/>
    </source>
</evidence>
<comment type="catalytic activity">
    <reaction evidence="6">
        <text>2 L-glutamate + NADP(+) = L-glutamine + 2-oxoglutarate + NADPH + H(+)</text>
        <dbReference type="Rhea" id="RHEA:15501"/>
        <dbReference type="ChEBI" id="CHEBI:15378"/>
        <dbReference type="ChEBI" id="CHEBI:16810"/>
        <dbReference type="ChEBI" id="CHEBI:29985"/>
        <dbReference type="ChEBI" id="CHEBI:57783"/>
        <dbReference type="ChEBI" id="CHEBI:58349"/>
        <dbReference type="ChEBI" id="CHEBI:58359"/>
        <dbReference type="EC" id="1.4.1.13"/>
    </reaction>
</comment>
<comment type="similarity">
    <text evidence="1">Belongs to the glutamate synthase family.</text>
</comment>
<dbReference type="SUPFAM" id="SSF51395">
    <property type="entry name" value="FMN-linked oxidoreductases"/>
    <property type="match status" value="1"/>
</dbReference>
<dbReference type="EC" id="1.4.1.13" evidence="2"/>
<dbReference type="Proteomes" id="UP000294614">
    <property type="component" value="Unassembled WGS sequence"/>
</dbReference>
<dbReference type="SUPFAM" id="SSF46548">
    <property type="entry name" value="alpha-helical ferredoxin"/>
    <property type="match status" value="1"/>
</dbReference>
<dbReference type="GO" id="GO:0006537">
    <property type="term" value="P:glutamate biosynthetic process"/>
    <property type="evidence" value="ECO:0007669"/>
    <property type="project" value="InterPro"/>
</dbReference>
<accession>A0A4R1K6A0</accession>
<dbReference type="RefSeq" id="WP_132874414.1">
    <property type="nucleotide sequence ID" value="NZ_SMGG01000006.1"/>
</dbReference>
<dbReference type="InterPro" id="IPR017896">
    <property type="entry name" value="4Fe4S_Fe-S-bd"/>
</dbReference>
<keyword evidence="9" id="KW-1185">Reference proteome</keyword>
<dbReference type="PROSITE" id="PS51379">
    <property type="entry name" value="4FE4S_FER_2"/>
    <property type="match status" value="1"/>
</dbReference>
<dbReference type="InterPro" id="IPR013785">
    <property type="entry name" value="Aldolase_TIM"/>
</dbReference>
<dbReference type="PROSITE" id="PS00198">
    <property type="entry name" value="4FE4S_FER_1"/>
    <property type="match status" value="1"/>
</dbReference>
<evidence type="ECO:0000256" key="2">
    <source>
        <dbReference type="ARBA" id="ARBA00012079"/>
    </source>
</evidence>
<dbReference type="Gene3D" id="3.20.20.70">
    <property type="entry name" value="Aldolase class I"/>
    <property type="match status" value="1"/>
</dbReference>
<evidence type="ECO:0000256" key="4">
    <source>
        <dbReference type="ARBA" id="ARBA00023004"/>
    </source>
</evidence>
<gene>
    <name evidence="8" type="ORF">C8D98_2441</name>
</gene>
<keyword evidence="3" id="KW-0479">Metal-binding</keyword>
<dbReference type="EMBL" id="SMGG01000006">
    <property type="protein sequence ID" value="TCK59507.1"/>
    <property type="molecule type" value="Genomic_DNA"/>
</dbReference>
<dbReference type="GO" id="GO:0046872">
    <property type="term" value="F:metal ion binding"/>
    <property type="evidence" value="ECO:0007669"/>
    <property type="project" value="UniProtKB-KW"/>
</dbReference>
<name>A0A4R1K6A0_9BACT</name>